<protein>
    <submittedName>
        <fullName evidence="1">Uncharacterized protein</fullName>
    </submittedName>
</protein>
<dbReference type="VEuPathDB" id="FungiDB:YALI1_D12877g"/>
<gene>
    <name evidence="1" type="ORF">YALI1_D12877g</name>
</gene>
<evidence type="ECO:0000313" key="1">
    <source>
        <dbReference type="EMBL" id="AOW03868.1"/>
    </source>
</evidence>
<name>A0A1D8NE27_YARLL</name>
<reference evidence="1 2" key="1">
    <citation type="journal article" date="2016" name="PLoS ONE">
        <title>Sequence Assembly of Yarrowia lipolytica Strain W29/CLIB89 Shows Transposable Element Diversity.</title>
        <authorList>
            <person name="Magnan C."/>
            <person name="Yu J."/>
            <person name="Chang I."/>
            <person name="Jahn E."/>
            <person name="Kanomata Y."/>
            <person name="Wu J."/>
            <person name="Zeller M."/>
            <person name="Oakes M."/>
            <person name="Baldi P."/>
            <person name="Sandmeyer S."/>
        </authorList>
    </citation>
    <scope>NUCLEOTIDE SEQUENCE [LARGE SCALE GENOMIC DNA]</scope>
    <source>
        <strain evidence="2">CLIB89(W29)</strain>
    </source>
</reference>
<accession>A0A1D8NE27</accession>
<proteinExistence type="predicted"/>
<dbReference type="RefSeq" id="XP_068138771.1">
    <property type="nucleotide sequence ID" value="XM_068282670.1"/>
</dbReference>
<sequence>MRTHSLPFLNRVGSRCPDDGQLSGKVPTSRCSGLARGLLNRATTTFGPLSIAVCLSSCPKKPTSGVRFSYTRAYTRSELYEHAHALVSGCVGRHSVRMFARFLPSLASLLSELRPSCQQRIRPSLRGSDSNGVPGA</sequence>
<dbReference type="GeneID" id="94583284"/>
<evidence type="ECO:0000313" key="2">
    <source>
        <dbReference type="Proteomes" id="UP000182444"/>
    </source>
</evidence>
<dbReference type="EMBL" id="CP017556">
    <property type="protein sequence ID" value="AOW03868.1"/>
    <property type="molecule type" value="Genomic_DNA"/>
</dbReference>
<dbReference type="AlphaFoldDB" id="A0A1D8NE27"/>
<organism evidence="1 2">
    <name type="scientific">Yarrowia lipolytica</name>
    <name type="common">Candida lipolytica</name>
    <dbReference type="NCBI Taxonomy" id="4952"/>
    <lineage>
        <taxon>Eukaryota</taxon>
        <taxon>Fungi</taxon>
        <taxon>Dikarya</taxon>
        <taxon>Ascomycota</taxon>
        <taxon>Saccharomycotina</taxon>
        <taxon>Dipodascomycetes</taxon>
        <taxon>Dipodascales</taxon>
        <taxon>Dipodascales incertae sedis</taxon>
        <taxon>Yarrowia</taxon>
    </lineage>
</organism>
<dbReference type="Proteomes" id="UP000182444">
    <property type="component" value="Chromosome 1D"/>
</dbReference>